<evidence type="ECO:0000256" key="2">
    <source>
        <dbReference type="ARBA" id="ARBA00010663"/>
    </source>
</evidence>
<dbReference type="OrthoDB" id="5987936at2759"/>
<evidence type="ECO:0000256" key="7">
    <source>
        <dbReference type="ARBA" id="ARBA00023170"/>
    </source>
</evidence>
<comment type="subcellular location">
    <subcellularLocation>
        <location evidence="1">Membrane</location>
        <topology evidence="1">Multi-pass membrane protein</topology>
    </subcellularLocation>
</comment>
<dbReference type="PROSITE" id="PS00237">
    <property type="entry name" value="G_PROTEIN_RECEP_F1_1"/>
    <property type="match status" value="1"/>
</dbReference>
<evidence type="ECO:0000256" key="4">
    <source>
        <dbReference type="ARBA" id="ARBA00022989"/>
    </source>
</evidence>
<dbReference type="GO" id="GO:0004930">
    <property type="term" value="F:G protein-coupled receptor activity"/>
    <property type="evidence" value="ECO:0007669"/>
    <property type="project" value="UniProtKB-KW"/>
</dbReference>
<organism evidence="12 13">
    <name type="scientific">Folsomia candida</name>
    <name type="common">Springtail</name>
    <dbReference type="NCBI Taxonomy" id="158441"/>
    <lineage>
        <taxon>Eukaryota</taxon>
        <taxon>Metazoa</taxon>
        <taxon>Ecdysozoa</taxon>
        <taxon>Arthropoda</taxon>
        <taxon>Hexapoda</taxon>
        <taxon>Collembola</taxon>
        <taxon>Entomobryomorpha</taxon>
        <taxon>Isotomoidea</taxon>
        <taxon>Isotomidae</taxon>
        <taxon>Proisotominae</taxon>
        <taxon>Folsomia</taxon>
    </lineage>
</organism>
<name>A0A226EYG4_FOLCA</name>
<dbReference type="Gene3D" id="1.20.1070.10">
    <property type="entry name" value="Rhodopsin 7-helix transmembrane proteins"/>
    <property type="match status" value="1"/>
</dbReference>
<feature type="domain" description="G-protein coupled receptors family 1 profile" evidence="11">
    <location>
        <begin position="46"/>
        <end position="184"/>
    </location>
</feature>
<comment type="caution">
    <text evidence="12">The sequence shown here is derived from an EMBL/GenBank/DDBJ whole genome shotgun (WGS) entry which is preliminary data.</text>
</comment>
<evidence type="ECO:0000313" key="13">
    <source>
        <dbReference type="Proteomes" id="UP000198287"/>
    </source>
</evidence>
<accession>A0A226EYG4</accession>
<evidence type="ECO:0000256" key="10">
    <source>
        <dbReference type="SAM" id="Phobius"/>
    </source>
</evidence>
<evidence type="ECO:0000256" key="5">
    <source>
        <dbReference type="ARBA" id="ARBA00023040"/>
    </source>
</evidence>
<evidence type="ECO:0000256" key="3">
    <source>
        <dbReference type="ARBA" id="ARBA00022692"/>
    </source>
</evidence>
<protein>
    <submittedName>
        <fullName evidence="12">Orexin receptor type 2</fullName>
    </submittedName>
</protein>
<dbReference type="PRINTS" id="PR00237">
    <property type="entry name" value="GPCRRHODOPSN"/>
</dbReference>
<dbReference type="SUPFAM" id="SSF81321">
    <property type="entry name" value="Family A G protein-coupled receptor-like"/>
    <property type="match status" value="1"/>
</dbReference>
<keyword evidence="4 10" id="KW-1133">Transmembrane helix</keyword>
<evidence type="ECO:0000259" key="11">
    <source>
        <dbReference type="PROSITE" id="PS50262"/>
    </source>
</evidence>
<keyword evidence="5 9" id="KW-0297">G-protein coupled receptor</keyword>
<dbReference type="STRING" id="158441.A0A226EYG4"/>
<dbReference type="EMBL" id="LNIX01000001">
    <property type="protein sequence ID" value="OXA62623.1"/>
    <property type="molecule type" value="Genomic_DNA"/>
</dbReference>
<evidence type="ECO:0000256" key="1">
    <source>
        <dbReference type="ARBA" id="ARBA00004141"/>
    </source>
</evidence>
<comment type="similarity">
    <text evidence="2 9">Belongs to the G-protein coupled receptor 1 family.</text>
</comment>
<dbReference type="InterPro" id="IPR000276">
    <property type="entry name" value="GPCR_Rhodpsn"/>
</dbReference>
<dbReference type="PANTHER" id="PTHR45695">
    <property type="entry name" value="LEUCOKININ RECEPTOR-RELATED"/>
    <property type="match status" value="1"/>
</dbReference>
<evidence type="ECO:0000256" key="9">
    <source>
        <dbReference type="RuleBase" id="RU000688"/>
    </source>
</evidence>
<gene>
    <name evidence="12" type="ORF">Fcan01_03411</name>
</gene>
<sequence>MLATAPHPQNAHSALSPAEVIAAAANALIEISCSPAPSSLKIGQTVSISVSVLTLTVISVERWYAICFPLRFKATTARAKRLVLIIWVISLIIDIPELVVLQTSRREDVPVDTIYFMQCKPTWESQWDIALTILKMLLLYAIPLTFMSFAYYQIVKVLWSSANIPGNSTTSTVTSSGRRQTVVVNSNGSSHHNGQCQAQCKNQIHLLPQYYLRTYY</sequence>
<dbReference type="AlphaFoldDB" id="A0A226EYG4"/>
<evidence type="ECO:0000256" key="6">
    <source>
        <dbReference type="ARBA" id="ARBA00023136"/>
    </source>
</evidence>
<reference evidence="12 13" key="1">
    <citation type="submission" date="2015-12" db="EMBL/GenBank/DDBJ databases">
        <title>The genome of Folsomia candida.</title>
        <authorList>
            <person name="Faddeeva A."/>
            <person name="Derks M.F."/>
            <person name="Anvar Y."/>
            <person name="Smit S."/>
            <person name="Van Straalen N."/>
            <person name="Roelofs D."/>
        </authorList>
    </citation>
    <scope>NUCLEOTIDE SEQUENCE [LARGE SCALE GENOMIC DNA]</scope>
    <source>
        <strain evidence="12 13">VU population</strain>
        <tissue evidence="12">Whole body</tissue>
    </source>
</reference>
<keyword evidence="6 10" id="KW-0472">Membrane</keyword>
<proteinExistence type="inferred from homology"/>
<dbReference type="PROSITE" id="PS50262">
    <property type="entry name" value="G_PROTEIN_RECEP_F1_2"/>
    <property type="match status" value="1"/>
</dbReference>
<keyword evidence="8 9" id="KW-0807">Transducer</keyword>
<evidence type="ECO:0000256" key="8">
    <source>
        <dbReference type="ARBA" id="ARBA00023224"/>
    </source>
</evidence>
<feature type="transmembrane region" description="Helical" evidence="10">
    <location>
        <begin position="129"/>
        <end position="152"/>
    </location>
</feature>
<feature type="transmembrane region" description="Helical" evidence="10">
    <location>
        <begin position="82"/>
        <end position="101"/>
    </location>
</feature>
<keyword evidence="3 9" id="KW-0812">Transmembrane</keyword>
<evidence type="ECO:0000313" key="12">
    <source>
        <dbReference type="EMBL" id="OXA62623.1"/>
    </source>
</evidence>
<keyword evidence="13" id="KW-1185">Reference proteome</keyword>
<dbReference type="PANTHER" id="PTHR45695:SF15">
    <property type="entry name" value="OPSIN RH2"/>
    <property type="match status" value="1"/>
</dbReference>
<dbReference type="GO" id="GO:0005886">
    <property type="term" value="C:plasma membrane"/>
    <property type="evidence" value="ECO:0007669"/>
    <property type="project" value="TreeGrafter"/>
</dbReference>
<dbReference type="InterPro" id="IPR017452">
    <property type="entry name" value="GPCR_Rhodpsn_7TM"/>
</dbReference>
<dbReference type="Pfam" id="PF00001">
    <property type="entry name" value="7tm_1"/>
    <property type="match status" value="1"/>
</dbReference>
<dbReference type="Proteomes" id="UP000198287">
    <property type="component" value="Unassembled WGS sequence"/>
</dbReference>
<keyword evidence="7 9" id="KW-0675">Receptor</keyword>